<dbReference type="NCBIfam" id="TIGR00099">
    <property type="entry name" value="Cof-subfamily"/>
    <property type="match status" value="1"/>
</dbReference>
<evidence type="ECO:0000313" key="2">
    <source>
        <dbReference type="Proteomes" id="UP000037558"/>
    </source>
</evidence>
<dbReference type="GO" id="GO:0005829">
    <property type="term" value="C:cytosol"/>
    <property type="evidence" value="ECO:0007669"/>
    <property type="project" value="TreeGrafter"/>
</dbReference>
<dbReference type="InterPro" id="IPR006379">
    <property type="entry name" value="HAD-SF_hydro_IIB"/>
</dbReference>
<dbReference type="InterPro" id="IPR023214">
    <property type="entry name" value="HAD_sf"/>
</dbReference>
<proteinExistence type="predicted"/>
<dbReference type="Gene3D" id="3.40.50.1000">
    <property type="entry name" value="HAD superfamily/HAD-like"/>
    <property type="match status" value="1"/>
</dbReference>
<accession>A0A0M0LHC2</accession>
<comment type="caution">
    <text evidence="1">The sequence shown here is derived from an EMBL/GenBank/DDBJ whole genome shotgun (WGS) entry which is preliminary data.</text>
</comment>
<evidence type="ECO:0000313" key="1">
    <source>
        <dbReference type="EMBL" id="KOO50376.1"/>
    </source>
</evidence>
<gene>
    <name evidence="1" type="ORF">AMD01_01060</name>
</gene>
<dbReference type="AlphaFoldDB" id="A0A0M0LHC2"/>
<dbReference type="EMBL" id="LILC01000002">
    <property type="protein sequence ID" value="KOO50376.1"/>
    <property type="molecule type" value="Genomic_DNA"/>
</dbReference>
<dbReference type="GO" id="GO:0000287">
    <property type="term" value="F:magnesium ion binding"/>
    <property type="evidence" value="ECO:0007669"/>
    <property type="project" value="TreeGrafter"/>
</dbReference>
<dbReference type="PROSITE" id="PS01229">
    <property type="entry name" value="COF_2"/>
    <property type="match status" value="1"/>
</dbReference>
<dbReference type="STRING" id="284581.AMD01_01060"/>
<organism evidence="1 2">
    <name type="scientific">Priestia koreensis</name>
    <dbReference type="NCBI Taxonomy" id="284581"/>
    <lineage>
        <taxon>Bacteria</taxon>
        <taxon>Bacillati</taxon>
        <taxon>Bacillota</taxon>
        <taxon>Bacilli</taxon>
        <taxon>Bacillales</taxon>
        <taxon>Bacillaceae</taxon>
        <taxon>Priestia</taxon>
    </lineage>
</organism>
<dbReference type="PANTHER" id="PTHR10000">
    <property type="entry name" value="PHOSPHOSERINE PHOSPHATASE"/>
    <property type="match status" value="1"/>
</dbReference>
<name>A0A0M0LHC2_9BACI</name>
<sequence length="257" mass="28548">MTYKIAFFDVDGTLTNYKTGLISNETKRAIRELKEKGIEVVAATGRPLSMCEELKKLGIETFITANGGYVAHGEIVIHKVAMRSEVVKEVVAYAASKQHGLSFYTEGFAMNGVRNETILSALRETLSLTEYPTNTFTQEEEVYLLCLFADEEAVRDYEQKFSQLTFRRWHPSIVNVLDEDVSKSLAIKKVLQHFGFTPSQAIAFGDGDNDIDMLQLAGFGVAMGNGSEQLKEAADFVTKTSEKNGVSFALKHLHIIS</sequence>
<reference evidence="2" key="1">
    <citation type="submission" date="2015-08" db="EMBL/GenBank/DDBJ databases">
        <title>Fjat-14210 dsm16467.</title>
        <authorList>
            <person name="Liu B."/>
            <person name="Wang J."/>
            <person name="Zhu Y."/>
            <person name="Liu G."/>
            <person name="Chen Q."/>
            <person name="Chen Z."/>
            <person name="Lan J."/>
            <person name="Che J."/>
            <person name="Ge C."/>
            <person name="Shi H."/>
            <person name="Pan Z."/>
            <person name="Liu X."/>
        </authorList>
    </citation>
    <scope>NUCLEOTIDE SEQUENCE [LARGE SCALE GENOMIC DNA]</scope>
    <source>
        <strain evidence="2">DSM 16467</strain>
    </source>
</reference>
<dbReference type="PRINTS" id="PR00119">
    <property type="entry name" value="CATATPASE"/>
</dbReference>
<dbReference type="InterPro" id="IPR036412">
    <property type="entry name" value="HAD-like_sf"/>
</dbReference>
<dbReference type="SFLD" id="SFLDG01144">
    <property type="entry name" value="C2.B.4:_PGP_Like"/>
    <property type="match status" value="1"/>
</dbReference>
<keyword evidence="1" id="KW-0378">Hydrolase</keyword>
<dbReference type="InterPro" id="IPR000150">
    <property type="entry name" value="Cof"/>
</dbReference>
<dbReference type="NCBIfam" id="TIGR01484">
    <property type="entry name" value="HAD-SF-IIB"/>
    <property type="match status" value="1"/>
</dbReference>
<dbReference type="Gene3D" id="3.30.1240.10">
    <property type="match status" value="1"/>
</dbReference>
<protein>
    <submittedName>
        <fullName evidence="1">HAD family hydrolase</fullName>
    </submittedName>
</protein>
<dbReference type="SFLD" id="SFLDS00003">
    <property type="entry name" value="Haloacid_Dehalogenase"/>
    <property type="match status" value="1"/>
</dbReference>
<dbReference type="RefSeq" id="WP_053399531.1">
    <property type="nucleotide sequence ID" value="NZ_LILC01000002.1"/>
</dbReference>
<keyword evidence="2" id="KW-1185">Reference proteome</keyword>
<dbReference type="SFLD" id="SFLDG01140">
    <property type="entry name" value="C2.B:_Phosphomannomutase_and_P"/>
    <property type="match status" value="1"/>
</dbReference>
<dbReference type="Proteomes" id="UP000037558">
    <property type="component" value="Unassembled WGS sequence"/>
</dbReference>
<dbReference type="PATRIC" id="fig|284581.3.peg.460"/>
<dbReference type="GO" id="GO:0016791">
    <property type="term" value="F:phosphatase activity"/>
    <property type="evidence" value="ECO:0007669"/>
    <property type="project" value="TreeGrafter"/>
</dbReference>
<dbReference type="OrthoDB" id="9810101at2"/>
<dbReference type="SUPFAM" id="SSF56784">
    <property type="entry name" value="HAD-like"/>
    <property type="match status" value="1"/>
</dbReference>
<dbReference type="PANTHER" id="PTHR10000:SF25">
    <property type="entry name" value="PHOSPHATASE YKRA-RELATED"/>
    <property type="match status" value="1"/>
</dbReference>
<dbReference type="Pfam" id="PF08282">
    <property type="entry name" value="Hydrolase_3"/>
    <property type="match status" value="1"/>
</dbReference>